<accession>A0ABQ0XWK2</accession>
<evidence type="ECO:0000313" key="3">
    <source>
        <dbReference type="Proteomes" id="UP000321598"/>
    </source>
</evidence>
<keyword evidence="1" id="KW-0472">Membrane</keyword>
<protein>
    <submittedName>
        <fullName evidence="2">Uncharacterized protein</fullName>
    </submittedName>
</protein>
<feature type="transmembrane region" description="Helical" evidence="1">
    <location>
        <begin position="35"/>
        <end position="53"/>
    </location>
</feature>
<evidence type="ECO:0000256" key="1">
    <source>
        <dbReference type="SAM" id="Phobius"/>
    </source>
</evidence>
<dbReference type="Proteomes" id="UP000321598">
    <property type="component" value="Unassembled WGS sequence"/>
</dbReference>
<evidence type="ECO:0000313" key="2">
    <source>
        <dbReference type="EMBL" id="GEQ00377.1"/>
    </source>
</evidence>
<proteinExistence type="predicted"/>
<organism evidence="2 3">
    <name type="scientific">Staphylococcus arlettae</name>
    <dbReference type="NCBI Taxonomy" id="29378"/>
    <lineage>
        <taxon>Bacteria</taxon>
        <taxon>Bacillati</taxon>
        <taxon>Bacillota</taxon>
        <taxon>Bacilli</taxon>
        <taxon>Bacillales</taxon>
        <taxon>Staphylococcaceae</taxon>
        <taxon>Staphylococcus</taxon>
    </lineage>
</organism>
<keyword evidence="3" id="KW-1185">Reference proteome</keyword>
<name>A0ABQ0XWK2_9STAP</name>
<dbReference type="EMBL" id="BKAV01000013">
    <property type="protein sequence ID" value="GEQ00377.1"/>
    <property type="molecule type" value="Genomic_DNA"/>
</dbReference>
<keyword evidence="1" id="KW-0812">Transmembrane</keyword>
<comment type="caution">
    <text evidence="2">The sequence shown here is derived from an EMBL/GenBank/DDBJ whole genome shotgun (WGS) entry which is preliminary data.</text>
</comment>
<keyword evidence="1" id="KW-1133">Transmembrane helix</keyword>
<gene>
    <name evidence="2" type="ORF">SAR03_14140</name>
</gene>
<sequence>MYKRYLQVLGLYTLSTLIPNILCQSKNVKVNFKQWLMQNILGYGIFAYGLHILSKLKK</sequence>
<reference evidence="2 3" key="1">
    <citation type="submission" date="2019-07" db="EMBL/GenBank/DDBJ databases">
        <title>Whole genome shotgun sequence of Staphylococcus arlettae NBRC 109765.</title>
        <authorList>
            <person name="Hosoyama A."/>
            <person name="Uohara A."/>
            <person name="Ohji S."/>
            <person name="Ichikawa N."/>
        </authorList>
    </citation>
    <scope>NUCLEOTIDE SEQUENCE [LARGE SCALE GENOMIC DNA]</scope>
    <source>
        <strain evidence="2 3">NBRC 109765</strain>
    </source>
</reference>